<dbReference type="RefSeq" id="YP_009815940.1">
    <property type="nucleotide sequence ID" value="NC_048101.1"/>
</dbReference>
<gene>
    <name evidence="1" type="primary">36</name>
    <name evidence="1" type="ORF">PBI_GOODMAN_36</name>
</gene>
<dbReference type="GeneID" id="55007173"/>
<proteinExistence type="predicted"/>
<keyword evidence="2" id="KW-1185">Reference proteome</keyword>
<accession>A0A3G3LZ99</accession>
<evidence type="ECO:0000313" key="2">
    <source>
        <dbReference type="Proteomes" id="UP000279037"/>
    </source>
</evidence>
<dbReference type="EMBL" id="MK016495">
    <property type="protein sequence ID" value="AYQ99492.1"/>
    <property type="molecule type" value="Genomic_DNA"/>
</dbReference>
<sequence>MSTVTIKTIKPGKACGFCTTGNRHDLCPGGILNGNLTEVVLCGCTDHGVITRCLDCGVRSLDEVDPQTWQCIDQEACTARRAKAREKSLVALYGSSETGEPLRSVPAKEKPAKAPSKPKIGKCLCCGETTGGGLFRPGHDSKYLTRAVTRINDGATTLDAMIDLWADQGISEALQGKLRKRVAA</sequence>
<name>A0A3G3LZ99_9CAUD</name>
<reference evidence="1 2" key="1">
    <citation type="submission" date="2018-10" db="EMBL/GenBank/DDBJ databases">
        <authorList>
            <person name="Garlena R.A."/>
            <person name="Russell D.A."/>
            <person name="Pope W.H."/>
            <person name="Jacobs-Sera D."/>
            <person name="Hatfull G.F."/>
        </authorList>
    </citation>
    <scope>NUCLEOTIDE SEQUENCE [LARGE SCALE GENOMIC DNA]</scope>
</reference>
<evidence type="ECO:0000313" key="1">
    <source>
        <dbReference type="EMBL" id="AYQ99492.1"/>
    </source>
</evidence>
<dbReference type="Proteomes" id="UP000279037">
    <property type="component" value="Segment"/>
</dbReference>
<organism evidence="1 2">
    <name type="scientific">Microbacterium phage Goodman</name>
    <dbReference type="NCBI Taxonomy" id="2484206"/>
    <lineage>
        <taxon>Viruses</taxon>
        <taxon>Duplodnaviria</taxon>
        <taxon>Heunggongvirae</taxon>
        <taxon>Uroviricota</taxon>
        <taxon>Caudoviricetes</taxon>
        <taxon>Goodmanvirus</taxon>
        <taxon>Goodmanvirus goodman</taxon>
    </lineage>
</organism>
<protein>
    <submittedName>
        <fullName evidence="1">Uncharacterized protein</fullName>
    </submittedName>
</protein>
<dbReference type="KEGG" id="vg:55007173"/>